<dbReference type="InterPro" id="IPR000014">
    <property type="entry name" value="PAS"/>
</dbReference>
<dbReference type="CDD" id="cd00082">
    <property type="entry name" value="HisKA"/>
    <property type="match status" value="1"/>
</dbReference>
<organism evidence="14 15">
    <name type="scientific">Paenibacillus illinoisensis</name>
    <dbReference type="NCBI Taxonomy" id="59845"/>
    <lineage>
        <taxon>Bacteria</taxon>
        <taxon>Bacillati</taxon>
        <taxon>Bacillota</taxon>
        <taxon>Bacilli</taxon>
        <taxon>Bacillales</taxon>
        <taxon>Paenibacillaceae</taxon>
        <taxon>Paenibacillus</taxon>
    </lineage>
</organism>
<dbReference type="SUPFAM" id="SSF55785">
    <property type="entry name" value="PYP-like sensor domain (PAS domain)"/>
    <property type="match status" value="1"/>
</dbReference>
<dbReference type="Gene3D" id="3.30.450.20">
    <property type="entry name" value="PAS domain"/>
    <property type="match status" value="1"/>
</dbReference>
<evidence type="ECO:0000256" key="10">
    <source>
        <dbReference type="ARBA" id="ARBA00074306"/>
    </source>
</evidence>
<evidence type="ECO:0000256" key="9">
    <source>
        <dbReference type="ARBA" id="ARBA00023012"/>
    </source>
</evidence>
<keyword evidence="7 14" id="KW-0418">Kinase</keyword>
<dbReference type="Gene3D" id="1.10.287.130">
    <property type="match status" value="1"/>
</dbReference>
<reference evidence="14 15" key="1">
    <citation type="submission" date="2018-01" db="EMBL/GenBank/DDBJ databases">
        <title>Genome sequence of the PGP bacterium Paenibacillus illinoisensis E3.</title>
        <authorList>
            <person name="Rolli E."/>
            <person name="Marasco R."/>
            <person name="Bessem C."/>
            <person name="Michoud G."/>
            <person name="Gaiarsa S."/>
            <person name="Borin S."/>
            <person name="Daffonchio D."/>
        </authorList>
    </citation>
    <scope>NUCLEOTIDE SEQUENCE [LARGE SCALE GENOMIC DNA]</scope>
    <source>
        <strain evidence="14 15">E3</strain>
    </source>
</reference>
<dbReference type="CDD" id="cd00130">
    <property type="entry name" value="PAS"/>
    <property type="match status" value="1"/>
</dbReference>
<keyword evidence="8" id="KW-0067">ATP-binding</keyword>
<dbReference type="GO" id="GO:0008168">
    <property type="term" value="F:methyltransferase activity"/>
    <property type="evidence" value="ECO:0007669"/>
    <property type="project" value="UniProtKB-KW"/>
</dbReference>
<evidence type="ECO:0000256" key="4">
    <source>
        <dbReference type="ARBA" id="ARBA00022553"/>
    </source>
</evidence>
<dbReference type="PRINTS" id="PR00344">
    <property type="entry name" value="BCTRLSENSOR"/>
</dbReference>
<evidence type="ECO:0000259" key="12">
    <source>
        <dbReference type="PROSITE" id="PS50112"/>
    </source>
</evidence>
<dbReference type="SUPFAM" id="SSF47384">
    <property type="entry name" value="Homodimeric domain of signal transducing histidine kinase"/>
    <property type="match status" value="1"/>
</dbReference>
<evidence type="ECO:0000256" key="8">
    <source>
        <dbReference type="ARBA" id="ARBA00022840"/>
    </source>
</evidence>
<evidence type="ECO:0000313" key="14">
    <source>
        <dbReference type="EMBL" id="PYY27382.1"/>
    </source>
</evidence>
<name>A0A2W0CB80_9BACL</name>
<dbReference type="InterPro" id="IPR036890">
    <property type="entry name" value="HATPase_C_sf"/>
</dbReference>
<evidence type="ECO:0000256" key="7">
    <source>
        <dbReference type="ARBA" id="ARBA00022777"/>
    </source>
</evidence>
<accession>A0A2W0CB80</accession>
<dbReference type="AlphaFoldDB" id="A0A2W0CB80"/>
<dbReference type="InterPro" id="IPR001610">
    <property type="entry name" value="PAC"/>
</dbReference>
<dbReference type="NCBIfam" id="TIGR00229">
    <property type="entry name" value="sensory_box"/>
    <property type="match status" value="1"/>
</dbReference>
<comment type="catalytic activity">
    <reaction evidence="1">
        <text>ATP + protein L-histidine = ADP + protein N-phospho-L-histidine.</text>
        <dbReference type="EC" id="2.7.13.3"/>
    </reaction>
</comment>
<dbReference type="CDD" id="cd16922">
    <property type="entry name" value="HATPase_EvgS-ArcB-TorS-like"/>
    <property type="match status" value="1"/>
</dbReference>
<dbReference type="PANTHER" id="PTHR45339">
    <property type="entry name" value="HYBRID SIGNAL TRANSDUCTION HISTIDINE KINASE J"/>
    <property type="match status" value="1"/>
</dbReference>
<evidence type="ECO:0000256" key="6">
    <source>
        <dbReference type="ARBA" id="ARBA00022741"/>
    </source>
</evidence>
<feature type="domain" description="Histidine kinase" evidence="11">
    <location>
        <begin position="155"/>
        <end position="376"/>
    </location>
</feature>
<dbReference type="Gene3D" id="3.30.565.10">
    <property type="entry name" value="Histidine kinase-like ATPase, C-terminal domain"/>
    <property type="match status" value="1"/>
</dbReference>
<dbReference type="RefSeq" id="WP_110821223.1">
    <property type="nucleotide sequence ID" value="NZ_PRLG01000021.1"/>
</dbReference>
<keyword evidence="4" id="KW-0597">Phosphoprotein</keyword>
<dbReference type="InterPro" id="IPR004358">
    <property type="entry name" value="Sig_transdc_His_kin-like_C"/>
</dbReference>
<dbReference type="EC" id="2.7.13.3" evidence="3"/>
<dbReference type="SMART" id="SM00388">
    <property type="entry name" value="HisKA"/>
    <property type="match status" value="1"/>
</dbReference>
<comment type="similarity">
    <text evidence="2">In the N-terminal section; belongs to the phytochrome family.</text>
</comment>
<evidence type="ECO:0000313" key="15">
    <source>
        <dbReference type="Proteomes" id="UP000247459"/>
    </source>
</evidence>
<dbReference type="EMBL" id="PRLG01000021">
    <property type="protein sequence ID" value="PYY27382.1"/>
    <property type="molecule type" value="Genomic_DNA"/>
</dbReference>
<dbReference type="InterPro" id="IPR003594">
    <property type="entry name" value="HATPase_dom"/>
</dbReference>
<dbReference type="Pfam" id="PF02518">
    <property type="entry name" value="HATPase_c"/>
    <property type="match status" value="1"/>
</dbReference>
<gene>
    <name evidence="14" type="ORF">PIL02S_03940</name>
</gene>
<keyword evidence="6" id="KW-0547">Nucleotide-binding</keyword>
<evidence type="ECO:0000256" key="1">
    <source>
        <dbReference type="ARBA" id="ARBA00000085"/>
    </source>
</evidence>
<dbReference type="PROSITE" id="PS50113">
    <property type="entry name" value="PAC"/>
    <property type="match status" value="1"/>
</dbReference>
<keyword evidence="5 14" id="KW-0808">Transferase</keyword>
<evidence type="ECO:0000256" key="2">
    <source>
        <dbReference type="ARBA" id="ARBA00006402"/>
    </source>
</evidence>
<evidence type="ECO:0000259" key="11">
    <source>
        <dbReference type="PROSITE" id="PS50109"/>
    </source>
</evidence>
<feature type="domain" description="PAS" evidence="12">
    <location>
        <begin position="16"/>
        <end position="81"/>
    </location>
</feature>
<dbReference type="Pfam" id="PF00512">
    <property type="entry name" value="HisKA"/>
    <property type="match status" value="1"/>
</dbReference>
<comment type="caution">
    <text evidence="14">The sequence shown here is derived from an EMBL/GenBank/DDBJ whole genome shotgun (WGS) entry which is preliminary data.</text>
</comment>
<dbReference type="PROSITE" id="PS50112">
    <property type="entry name" value="PAS"/>
    <property type="match status" value="1"/>
</dbReference>
<dbReference type="PANTHER" id="PTHR45339:SF1">
    <property type="entry name" value="HYBRID SIGNAL TRANSDUCTION HISTIDINE KINASE J"/>
    <property type="match status" value="1"/>
</dbReference>
<dbReference type="OrthoDB" id="9760839at2"/>
<dbReference type="PROSITE" id="PS50109">
    <property type="entry name" value="HIS_KIN"/>
    <property type="match status" value="1"/>
</dbReference>
<keyword evidence="9" id="KW-0902">Two-component regulatory system</keyword>
<dbReference type="SUPFAM" id="SSF55874">
    <property type="entry name" value="ATPase domain of HSP90 chaperone/DNA topoisomerase II/histidine kinase"/>
    <property type="match status" value="1"/>
</dbReference>
<sequence length="384" mass="43373">MSIQNKHSIPIQWEFLISKLKSSVTVVDATSPEQPLIYVNEQFTALTGYTSEEVVGQNCRFLQGRDTNPETISKIRKALNRQESIKIDILNYTKSGQQFWNELNIDPIFDDEGQCLFFVGIQYDISERKYAEEQLRRAARMAEMNSRGHLEFIGKLNHELRTPLNGIMGMIELTSMGEISEEQKEYLDLARQSGEALLNIVNNSLDMAKLGRGKMQVEQVEFQPLKLIQQIVRTHEPAAEQKKVQLRCQADMQVPDVLVGDPLRLRQVLDNLLSNAIKFTEQGEVLLQLDVKEQYGDSVTLLFSVSDTGIGIPEEKLHQLFEAFSQTDVSYARRFGGSGLGLTICKELLELMQGDIAVESVPGKGTHFHVTLPLLRELVIPHVG</sequence>
<feature type="domain" description="PAC" evidence="13">
    <location>
        <begin position="83"/>
        <end position="137"/>
    </location>
</feature>
<dbReference type="InterPro" id="IPR036097">
    <property type="entry name" value="HisK_dim/P_sf"/>
</dbReference>
<evidence type="ECO:0000256" key="5">
    <source>
        <dbReference type="ARBA" id="ARBA00022679"/>
    </source>
</evidence>
<keyword evidence="14" id="KW-0489">Methyltransferase</keyword>
<dbReference type="InterPro" id="IPR003661">
    <property type="entry name" value="HisK_dim/P_dom"/>
</dbReference>
<dbReference type="SMART" id="SM00086">
    <property type="entry name" value="PAC"/>
    <property type="match status" value="1"/>
</dbReference>
<dbReference type="Proteomes" id="UP000247459">
    <property type="component" value="Unassembled WGS sequence"/>
</dbReference>
<dbReference type="InterPro" id="IPR000700">
    <property type="entry name" value="PAS-assoc_C"/>
</dbReference>
<evidence type="ECO:0000256" key="3">
    <source>
        <dbReference type="ARBA" id="ARBA00012438"/>
    </source>
</evidence>
<dbReference type="InterPro" id="IPR005467">
    <property type="entry name" value="His_kinase_dom"/>
</dbReference>
<proteinExistence type="inferred from homology"/>
<dbReference type="InterPro" id="IPR035965">
    <property type="entry name" value="PAS-like_dom_sf"/>
</dbReference>
<dbReference type="FunFam" id="3.30.565.10:FF:000010">
    <property type="entry name" value="Sensor histidine kinase RcsC"/>
    <property type="match status" value="1"/>
</dbReference>
<protein>
    <recommendedName>
        <fullName evidence="10">Circadian input-output histidine kinase CikA</fullName>
        <ecNumber evidence="3">2.7.13.3</ecNumber>
    </recommendedName>
</protein>
<dbReference type="Pfam" id="PF13426">
    <property type="entry name" value="PAS_9"/>
    <property type="match status" value="1"/>
</dbReference>
<dbReference type="GO" id="GO:0000155">
    <property type="term" value="F:phosphorelay sensor kinase activity"/>
    <property type="evidence" value="ECO:0007669"/>
    <property type="project" value="InterPro"/>
</dbReference>
<dbReference type="GO" id="GO:0032259">
    <property type="term" value="P:methylation"/>
    <property type="evidence" value="ECO:0007669"/>
    <property type="project" value="UniProtKB-KW"/>
</dbReference>
<evidence type="ECO:0000259" key="13">
    <source>
        <dbReference type="PROSITE" id="PS50113"/>
    </source>
</evidence>
<dbReference type="GO" id="GO:0005524">
    <property type="term" value="F:ATP binding"/>
    <property type="evidence" value="ECO:0007669"/>
    <property type="project" value="UniProtKB-KW"/>
</dbReference>
<dbReference type="SMART" id="SM00387">
    <property type="entry name" value="HATPase_c"/>
    <property type="match status" value="1"/>
</dbReference>